<reference evidence="2 3" key="1">
    <citation type="journal article" date="2010" name="Nat. Biotechnol.">
        <title>Genome sequence of the model mushroom Schizophyllum commune.</title>
        <authorList>
            <person name="Ohm R.A."/>
            <person name="de Jong J.F."/>
            <person name="Lugones L.G."/>
            <person name="Aerts A."/>
            <person name="Kothe E."/>
            <person name="Stajich J.E."/>
            <person name="de Vries R.P."/>
            <person name="Record E."/>
            <person name="Levasseur A."/>
            <person name="Baker S.E."/>
            <person name="Bartholomew K.A."/>
            <person name="Coutinho P.M."/>
            <person name="Erdmann S."/>
            <person name="Fowler T.J."/>
            <person name="Gathman A.C."/>
            <person name="Lombard V."/>
            <person name="Henrissat B."/>
            <person name="Knabe N."/>
            <person name="Kuees U."/>
            <person name="Lilly W.W."/>
            <person name="Lindquist E."/>
            <person name="Lucas S."/>
            <person name="Magnuson J.K."/>
            <person name="Piumi F."/>
            <person name="Raudaskoski M."/>
            <person name="Salamov A."/>
            <person name="Schmutz J."/>
            <person name="Schwarze F.W.M.R."/>
            <person name="vanKuyk P.A."/>
            <person name="Horton J.S."/>
            <person name="Grigoriev I.V."/>
            <person name="Woesten H.A.B."/>
        </authorList>
    </citation>
    <scope>NUCLEOTIDE SEQUENCE [LARGE SCALE GENOMIC DNA]</scope>
    <source>
        <strain evidence="3">H4-8 / FGSC 9210</strain>
    </source>
</reference>
<evidence type="ECO:0000313" key="3">
    <source>
        <dbReference type="Proteomes" id="UP000007431"/>
    </source>
</evidence>
<dbReference type="VEuPathDB" id="FungiDB:SCHCODRAFT_02033467"/>
<evidence type="ECO:0000313" key="2">
    <source>
        <dbReference type="EMBL" id="EFJ00064.1"/>
    </source>
</evidence>
<keyword evidence="3" id="KW-1185">Reference proteome</keyword>
<gene>
    <name evidence="2" type="ORF">SCHCODRAFT_105240</name>
</gene>
<dbReference type="EMBL" id="GL377303">
    <property type="protein sequence ID" value="EFJ00064.1"/>
    <property type="molecule type" value="Genomic_DNA"/>
</dbReference>
<protein>
    <submittedName>
        <fullName evidence="2">Uncharacterized protein</fullName>
    </submittedName>
</protein>
<dbReference type="OrthoDB" id="2897368at2759"/>
<dbReference type="KEGG" id="scm:SCHCO_02033467"/>
<feature type="region of interest" description="Disordered" evidence="1">
    <location>
        <begin position="1"/>
        <end position="23"/>
    </location>
</feature>
<dbReference type="RefSeq" id="XP_003034966.1">
    <property type="nucleotide sequence ID" value="XM_003034920.1"/>
</dbReference>
<dbReference type="AlphaFoldDB" id="D8PVL6"/>
<name>D8PVL6_SCHCM</name>
<dbReference type="GeneID" id="9587509"/>
<dbReference type="Proteomes" id="UP000007431">
    <property type="component" value="Unassembled WGS sequence"/>
</dbReference>
<dbReference type="HOGENOM" id="CLU_1166421_0_0_1"/>
<accession>D8PVL6</accession>
<dbReference type="InParanoid" id="D8PVL6"/>
<evidence type="ECO:0000256" key="1">
    <source>
        <dbReference type="SAM" id="MobiDB-lite"/>
    </source>
</evidence>
<proteinExistence type="predicted"/>
<organism evidence="3">
    <name type="scientific">Schizophyllum commune (strain H4-8 / FGSC 9210)</name>
    <name type="common">Split gill fungus</name>
    <dbReference type="NCBI Taxonomy" id="578458"/>
    <lineage>
        <taxon>Eukaryota</taxon>
        <taxon>Fungi</taxon>
        <taxon>Dikarya</taxon>
        <taxon>Basidiomycota</taxon>
        <taxon>Agaricomycotina</taxon>
        <taxon>Agaricomycetes</taxon>
        <taxon>Agaricomycetidae</taxon>
        <taxon>Agaricales</taxon>
        <taxon>Schizophyllaceae</taxon>
        <taxon>Schizophyllum</taxon>
    </lineage>
</organism>
<feature type="non-terminal residue" evidence="2">
    <location>
        <position position="205"/>
    </location>
</feature>
<sequence>MQDEPDDASPFPNPPPYDEAAESITWPLALPAQPVTTASNFPALGGRHGRAQTPRIVSAARLPSYKHALYGRYRTHPYRRPFKPTAQAEDYDYDNDSETEYVSIMDIITSPRYLASLGLSFPFPLSFPCIAYPETRAERQRSMSLAEQANFLAARIAEIDAAMVGLDVRQLDELGGRVVDSILFVRRQYAEQREMALAPRAYGLI</sequence>